<evidence type="ECO:0000313" key="2">
    <source>
        <dbReference type="EMBL" id="GGF84181.1"/>
    </source>
</evidence>
<dbReference type="EMBL" id="BMEO01000001">
    <property type="protein sequence ID" value="GGF84181.1"/>
    <property type="molecule type" value="Genomic_DNA"/>
</dbReference>
<reference evidence="2" key="2">
    <citation type="submission" date="2020-09" db="EMBL/GenBank/DDBJ databases">
        <authorList>
            <person name="Sun Q."/>
            <person name="Zhou Y."/>
        </authorList>
    </citation>
    <scope>NUCLEOTIDE SEQUENCE</scope>
    <source>
        <strain evidence="2">CGMCC 1.12181</strain>
    </source>
</reference>
<keyword evidence="3" id="KW-1185">Reference proteome</keyword>
<dbReference type="Gene3D" id="1.25.40.10">
    <property type="entry name" value="Tetratricopeptide repeat domain"/>
    <property type="match status" value="1"/>
</dbReference>
<feature type="chain" id="PRO_5037150400" description="Tetratricopeptide repeat protein" evidence="1">
    <location>
        <begin position="20"/>
        <end position="213"/>
    </location>
</feature>
<dbReference type="InterPro" id="IPR011990">
    <property type="entry name" value="TPR-like_helical_dom_sf"/>
</dbReference>
<evidence type="ECO:0000313" key="3">
    <source>
        <dbReference type="Proteomes" id="UP000605253"/>
    </source>
</evidence>
<name>A0A917FHU3_9GAMM</name>
<reference evidence="2" key="1">
    <citation type="journal article" date="2014" name="Int. J. Syst. Evol. Microbiol.">
        <title>Complete genome sequence of Corynebacterium casei LMG S-19264T (=DSM 44701T), isolated from a smear-ripened cheese.</title>
        <authorList>
            <consortium name="US DOE Joint Genome Institute (JGI-PGF)"/>
            <person name="Walter F."/>
            <person name="Albersmeier A."/>
            <person name="Kalinowski J."/>
            <person name="Ruckert C."/>
        </authorList>
    </citation>
    <scope>NUCLEOTIDE SEQUENCE</scope>
    <source>
        <strain evidence="2">CGMCC 1.12181</strain>
    </source>
</reference>
<keyword evidence="1" id="KW-0732">Signal</keyword>
<proteinExistence type="predicted"/>
<gene>
    <name evidence="2" type="ORF">GCM10011365_01380</name>
</gene>
<comment type="caution">
    <text evidence="2">The sequence shown here is derived from an EMBL/GenBank/DDBJ whole genome shotgun (WGS) entry which is preliminary data.</text>
</comment>
<protein>
    <recommendedName>
        <fullName evidence="4">Tetratricopeptide repeat protein</fullName>
    </recommendedName>
</protein>
<organism evidence="2 3">
    <name type="scientific">Marinicella pacifica</name>
    <dbReference type="NCBI Taxonomy" id="1171543"/>
    <lineage>
        <taxon>Bacteria</taxon>
        <taxon>Pseudomonadati</taxon>
        <taxon>Pseudomonadota</taxon>
        <taxon>Gammaproteobacteria</taxon>
        <taxon>Lysobacterales</taxon>
        <taxon>Marinicellaceae</taxon>
        <taxon>Marinicella</taxon>
    </lineage>
</organism>
<evidence type="ECO:0000256" key="1">
    <source>
        <dbReference type="SAM" id="SignalP"/>
    </source>
</evidence>
<accession>A0A917FHU3</accession>
<dbReference type="Proteomes" id="UP000605253">
    <property type="component" value="Unassembled WGS sequence"/>
</dbReference>
<dbReference type="SUPFAM" id="SSF48452">
    <property type="entry name" value="TPR-like"/>
    <property type="match status" value="1"/>
</dbReference>
<evidence type="ECO:0008006" key="4">
    <source>
        <dbReference type="Google" id="ProtNLM"/>
    </source>
</evidence>
<feature type="signal peptide" evidence="1">
    <location>
        <begin position="1"/>
        <end position="19"/>
    </location>
</feature>
<sequence>MKFSLFIMVLLSLTFSAMAAMTDDVKLIQSRWAEVNYMPDGDTKEKAFEQLVEQANQTVLINHNLPEALVWQGIVYSSYAGAKGGLGALGLAKKARKAYEAAIEMDGSVLNGSAYTSLGVLYYKVPGWPLGFGNDKKAEHYLQKGLALNSDGIDANYFYAEYLYEETDRLNQALDYLHKAEQAKDRPDRPKADTGRRHEIIELKKRIEEDLKD</sequence>
<dbReference type="RefSeq" id="WP_188363744.1">
    <property type="nucleotide sequence ID" value="NZ_BAABJF010000011.1"/>
</dbReference>
<dbReference type="AlphaFoldDB" id="A0A917FHU3"/>